<evidence type="ECO:0000313" key="1">
    <source>
        <dbReference type="EMBL" id="OAQ55988.1"/>
    </source>
</evidence>
<dbReference type="Proteomes" id="UP000078516">
    <property type="component" value="Unassembled WGS sequence"/>
</dbReference>
<dbReference type="AlphaFoldDB" id="A0A179ERW2"/>
<name>A0A179ERW2_ENTTH</name>
<reference evidence="1 2" key="1">
    <citation type="submission" date="2016-04" db="EMBL/GenBank/DDBJ databases">
        <title>Draft genome of an Enterococcus thailandicus strain isolated from bovine feces.</title>
        <authorList>
            <person name="Beukers A.G."/>
            <person name="Zaheer R."/>
            <person name="Goji N."/>
            <person name="Cook S.R."/>
            <person name="Amoako K."/>
            <person name="Chaves A.V."/>
            <person name="Ward M.P."/>
            <person name="Mcallister T.A."/>
        </authorList>
    </citation>
    <scope>NUCLEOTIDE SEQUENCE [LARGE SCALE GENOMIC DNA]</scope>
    <source>
        <strain evidence="1 2">F0711D 46</strain>
    </source>
</reference>
<organism evidence="1 2">
    <name type="scientific">Enterococcus thailandicus</name>
    <dbReference type="NCBI Taxonomy" id="417368"/>
    <lineage>
        <taxon>Bacteria</taxon>
        <taxon>Bacillati</taxon>
        <taxon>Bacillota</taxon>
        <taxon>Bacilli</taxon>
        <taxon>Lactobacillales</taxon>
        <taxon>Enterococcaceae</taxon>
        <taxon>Enterococcus</taxon>
    </lineage>
</organism>
<comment type="caution">
    <text evidence="1">The sequence shown here is derived from an EMBL/GenBank/DDBJ whole genome shotgun (WGS) entry which is preliminary data.</text>
</comment>
<evidence type="ECO:0000313" key="2">
    <source>
        <dbReference type="Proteomes" id="UP000078516"/>
    </source>
</evidence>
<protein>
    <submittedName>
        <fullName evidence="1">Uncharacterized protein</fullName>
    </submittedName>
</protein>
<proteinExistence type="predicted"/>
<dbReference type="RefSeq" id="WP_067482616.1">
    <property type="nucleotide sequence ID" value="NZ_JAQHXU010000004.1"/>
</dbReference>
<dbReference type="EMBL" id="LWMN01000011">
    <property type="protein sequence ID" value="OAQ55988.1"/>
    <property type="molecule type" value="Genomic_DNA"/>
</dbReference>
<gene>
    <name evidence="1" type="ORF">A6E74_04520</name>
</gene>
<accession>A0A179ERW2</accession>
<keyword evidence="2" id="KW-1185">Reference proteome</keyword>
<sequence length="115" mass="13273">MKKAKWIFSVNADGVPPLGYMGTKAGQYLFGNGMKFQKELKAELMPEVDLEFISYDIREPKVLDADLIIYTDVDEKYLDEETKKKGFSIPYNLYFTNDTEKIREYVIANVTKIAN</sequence>